<accession>A0A915HJV5</accession>
<dbReference type="InterPro" id="IPR009003">
    <property type="entry name" value="Peptidase_S1_PA"/>
</dbReference>
<feature type="transmembrane region" description="Helical" evidence="1">
    <location>
        <begin position="21"/>
        <end position="40"/>
    </location>
</feature>
<dbReference type="WBParaSite" id="nRc.2.0.1.t01616-RA">
    <property type="protein sequence ID" value="nRc.2.0.1.t01616-RA"/>
    <property type="gene ID" value="nRc.2.0.1.g01616"/>
</dbReference>
<reference evidence="3" key="1">
    <citation type="submission" date="2022-11" db="UniProtKB">
        <authorList>
            <consortium name="WormBaseParasite"/>
        </authorList>
    </citation>
    <scope>IDENTIFICATION</scope>
</reference>
<dbReference type="AlphaFoldDB" id="A0A915HJV5"/>
<evidence type="ECO:0000256" key="1">
    <source>
        <dbReference type="SAM" id="Phobius"/>
    </source>
</evidence>
<proteinExistence type="predicted"/>
<keyword evidence="1" id="KW-0472">Membrane</keyword>
<protein>
    <submittedName>
        <fullName evidence="3">Uncharacterized protein</fullName>
    </submittedName>
</protein>
<evidence type="ECO:0000313" key="2">
    <source>
        <dbReference type="Proteomes" id="UP000887565"/>
    </source>
</evidence>
<keyword evidence="1" id="KW-0812">Transmembrane</keyword>
<dbReference type="Proteomes" id="UP000887565">
    <property type="component" value="Unplaced"/>
</dbReference>
<keyword evidence="1" id="KW-1133">Transmembrane helix</keyword>
<sequence length="52" mass="5901">MSEGDSGSPLFCRLIYDAKKFLYSIVMSGATFTVSGLTYFERILSNLEWINQ</sequence>
<evidence type="ECO:0000313" key="3">
    <source>
        <dbReference type="WBParaSite" id="nRc.2.0.1.t01616-RA"/>
    </source>
</evidence>
<dbReference type="SUPFAM" id="SSF50494">
    <property type="entry name" value="Trypsin-like serine proteases"/>
    <property type="match status" value="1"/>
</dbReference>
<organism evidence="2 3">
    <name type="scientific">Romanomermis culicivorax</name>
    <name type="common">Nematode worm</name>
    <dbReference type="NCBI Taxonomy" id="13658"/>
    <lineage>
        <taxon>Eukaryota</taxon>
        <taxon>Metazoa</taxon>
        <taxon>Ecdysozoa</taxon>
        <taxon>Nematoda</taxon>
        <taxon>Enoplea</taxon>
        <taxon>Dorylaimia</taxon>
        <taxon>Mermithida</taxon>
        <taxon>Mermithoidea</taxon>
        <taxon>Mermithidae</taxon>
        <taxon>Romanomermis</taxon>
    </lineage>
</organism>
<name>A0A915HJV5_ROMCU</name>
<keyword evidence="2" id="KW-1185">Reference proteome</keyword>